<dbReference type="InterPro" id="IPR003265">
    <property type="entry name" value="HhH-GPD_domain"/>
</dbReference>
<dbReference type="InterPro" id="IPR011257">
    <property type="entry name" value="DNA_glycosylase"/>
</dbReference>
<dbReference type="Pfam" id="PF00730">
    <property type="entry name" value="HhH-GPD"/>
    <property type="match status" value="1"/>
</dbReference>
<dbReference type="RefSeq" id="WP_091399713.1">
    <property type="nucleotide sequence ID" value="NZ_FNQY01000018.1"/>
</dbReference>
<dbReference type="SUPFAM" id="SSF48150">
    <property type="entry name" value="DNA-glycosylase"/>
    <property type="match status" value="1"/>
</dbReference>
<dbReference type="GO" id="GO:0032993">
    <property type="term" value="C:protein-DNA complex"/>
    <property type="evidence" value="ECO:0007669"/>
    <property type="project" value="TreeGrafter"/>
</dbReference>
<evidence type="ECO:0000313" key="8">
    <source>
        <dbReference type="Proteomes" id="UP000199041"/>
    </source>
</evidence>
<dbReference type="GO" id="GO:0032131">
    <property type="term" value="F:alkylated DNA binding"/>
    <property type="evidence" value="ECO:0007669"/>
    <property type="project" value="TreeGrafter"/>
</dbReference>
<dbReference type="AlphaFoldDB" id="A0A1H4B3C5"/>
<dbReference type="FunFam" id="1.10.340.30:FF:000004">
    <property type="entry name" value="DNA-3-methyladenine glycosylase II"/>
    <property type="match status" value="1"/>
</dbReference>
<protein>
    <recommendedName>
        <fullName evidence="3">DNA-3-methyladenine glycosylase II</fullName>
        <ecNumber evidence="3">3.2.2.21</ecNumber>
    </recommendedName>
</protein>
<reference evidence="7 8" key="1">
    <citation type="submission" date="2016-10" db="EMBL/GenBank/DDBJ databases">
        <authorList>
            <person name="de Groot N.N."/>
        </authorList>
    </citation>
    <scope>NUCLEOTIDE SEQUENCE [LARGE SCALE GENOMIC DNA]</scope>
    <source>
        <strain evidence="7 8">Vu-144</strain>
    </source>
</reference>
<evidence type="ECO:0000259" key="6">
    <source>
        <dbReference type="SMART" id="SM00478"/>
    </source>
</evidence>
<dbReference type="CDD" id="cd00056">
    <property type="entry name" value="ENDO3c"/>
    <property type="match status" value="1"/>
</dbReference>
<dbReference type="EMBL" id="FNQY01000018">
    <property type="protein sequence ID" value="SEA42402.1"/>
    <property type="molecule type" value="Genomic_DNA"/>
</dbReference>
<dbReference type="GO" id="GO:0006285">
    <property type="term" value="P:base-excision repair, AP site formation"/>
    <property type="evidence" value="ECO:0007669"/>
    <property type="project" value="TreeGrafter"/>
</dbReference>
<dbReference type="GO" id="GO:0043916">
    <property type="term" value="F:DNA-7-methylguanine glycosylase activity"/>
    <property type="evidence" value="ECO:0007669"/>
    <property type="project" value="TreeGrafter"/>
</dbReference>
<dbReference type="Gene3D" id="1.10.340.30">
    <property type="entry name" value="Hypothetical protein, domain 2"/>
    <property type="match status" value="1"/>
</dbReference>
<evidence type="ECO:0000313" key="7">
    <source>
        <dbReference type="EMBL" id="SEA42402.1"/>
    </source>
</evidence>
<comment type="catalytic activity">
    <reaction evidence="1">
        <text>Hydrolysis of alkylated DNA, releasing 3-methyladenine, 3-methylguanine, 7-methylguanine and 7-methyladenine.</text>
        <dbReference type="EC" id="3.2.2.21"/>
    </reaction>
</comment>
<gene>
    <name evidence="7" type="ORF">SAMN05192529_1189</name>
</gene>
<name>A0A1H4B3C5_9BACT</name>
<dbReference type="Proteomes" id="UP000199041">
    <property type="component" value="Unassembled WGS sequence"/>
</dbReference>
<keyword evidence="4" id="KW-0227">DNA damage</keyword>
<sequence>MEYFSHLQKDRKLRKVLLSPLPPLKLQPRADIRLMQSIMSQQLSTTVARTLHQRFFAHCGSDKPDIRFIAQMDPALLQAIGLSRAKTSYILNVAQFFTQHSITDRKLRAMPSEQIITLLTQIKGVGRWTVEMLLMFTLAREDVFAVDDLGIQLAMTQLYRLERPLKGNRQDFKNQLLSISERWSPYKTYACLHLWRFKDNPPL</sequence>
<feature type="domain" description="HhH-GPD" evidence="6">
    <location>
        <begin position="39"/>
        <end position="199"/>
    </location>
</feature>
<dbReference type="GO" id="GO:0006307">
    <property type="term" value="P:DNA alkylation repair"/>
    <property type="evidence" value="ECO:0007669"/>
    <property type="project" value="TreeGrafter"/>
</dbReference>
<evidence type="ECO:0000256" key="5">
    <source>
        <dbReference type="ARBA" id="ARBA00023204"/>
    </source>
</evidence>
<dbReference type="InterPro" id="IPR000035">
    <property type="entry name" value="Alkylbase_DNA_glycsylse_CS"/>
</dbReference>
<evidence type="ECO:0000256" key="2">
    <source>
        <dbReference type="ARBA" id="ARBA00010817"/>
    </source>
</evidence>
<dbReference type="PROSITE" id="PS00516">
    <property type="entry name" value="ALKYLBASE_DNA_GLYCOS"/>
    <property type="match status" value="1"/>
</dbReference>
<dbReference type="STRING" id="551991.SAMN05192529_1189"/>
<dbReference type="InterPro" id="IPR051912">
    <property type="entry name" value="Alkylbase_DNA_Glycosylase/TA"/>
</dbReference>
<keyword evidence="5" id="KW-0234">DNA repair</keyword>
<dbReference type="PANTHER" id="PTHR43003">
    <property type="entry name" value="DNA-3-METHYLADENINE GLYCOSYLASE"/>
    <property type="match status" value="1"/>
</dbReference>
<dbReference type="Gene3D" id="1.10.1670.40">
    <property type="match status" value="1"/>
</dbReference>
<evidence type="ECO:0000256" key="3">
    <source>
        <dbReference type="ARBA" id="ARBA00012000"/>
    </source>
</evidence>
<evidence type="ECO:0000256" key="4">
    <source>
        <dbReference type="ARBA" id="ARBA00022763"/>
    </source>
</evidence>
<comment type="similarity">
    <text evidence="2">Belongs to the alkylbase DNA glycosidase AlkA family.</text>
</comment>
<dbReference type="GO" id="GO:0008725">
    <property type="term" value="F:DNA-3-methyladenine glycosylase activity"/>
    <property type="evidence" value="ECO:0007669"/>
    <property type="project" value="TreeGrafter"/>
</dbReference>
<dbReference type="PANTHER" id="PTHR43003:SF5">
    <property type="entry name" value="DNA-3-METHYLADENINE GLYCOSYLASE"/>
    <property type="match status" value="1"/>
</dbReference>
<evidence type="ECO:0000256" key="1">
    <source>
        <dbReference type="ARBA" id="ARBA00000086"/>
    </source>
</evidence>
<proteinExistence type="inferred from homology"/>
<keyword evidence="8" id="KW-1185">Reference proteome</keyword>
<dbReference type="EC" id="3.2.2.21" evidence="3"/>
<accession>A0A1H4B3C5</accession>
<organism evidence="7 8">
    <name type="scientific">Arachidicoccus rhizosphaerae</name>
    <dbReference type="NCBI Taxonomy" id="551991"/>
    <lineage>
        <taxon>Bacteria</taxon>
        <taxon>Pseudomonadati</taxon>
        <taxon>Bacteroidota</taxon>
        <taxon>Chitinophagia</taxon>
        <taxon>Chitinophagales</taxon>
        <taxon>Chitinophagaceae</taxon>
        <taxon>Arachidicoccus</taxon>
    </lineage>
</organism>
<dbReference type="OrthoDB" id="9785929at2"/>
<dbReference type="SMART" id="SM00478">
    <property type="entry name" value="ENDO3c"/>
    <property type="match status" value="1"/>
</dbReference>